<evidence type="ECO:0000313" key="2">
    <source>
        <dbReference type="Proteomes" id="UP001597319"/>
    </source>
</evidence>
<comment type="caution">
    <text evidence="1">The sequence shown here is derived from an EMBL/GenBank/DDBJ whole genome shotgun (WGS) entry which is preliminary data.</text>
</comment>
<dbReference type="InterPro" id="IPR021272">
    <property type="entry name" value="DUF2851"/>
</dbReference>
<dbReference type="Pfam" id="PF11013">
    <property type="entry name" value="DUF2851"/>
    <property type="match status" value="1"/>
</dbReference>
<sequence>MNEDLLHYVWKYEKFDFSNLKTTNSLPIVLQRVGDHNEMNSGPDFFNAQLIIDNQKWAGNVEIHIKSSDWYVHHHESDPAYDNVILHVVWEDDMDVFRKDNSVIPALQLKDYMDETIISRYQKLFRTKNKCWIQCEKQIFEVSDFTIFNWQERLYLERLEQKSELITALLKNSSNDWETVLFKLLAKNFGLKINSDAFLSLANSFDFSVVRKCSAHAEQLEALFYGQADLLNYDSDILYVQELLKHYKFLKNKFKLTNKGVLPFQFFRLRPSNFPTIRISQLANLYCNNQQLFSKVIRTNNLIEFYELFDITASDFWKTHYTFDKESSGRNKTLTKSFIHLILINTIIPLKFIYAKSQGRDVSEEIFGLISQLPPEKNTITDKFSSFGVAIEDALHSQSMIQLKNKYCDQKACLKCAIGNYLLNREGSLG</sequence>
<evidence type="ECO:0000313" key="1">
    <source>
        <dbReference type="EMBL" id="MFD2564644.1"/>
    </source>
</evidence>
<dbReference type="RefSeq" id="WP_378294467.1">
    <property type="nucleotide sequence ID" value="NZ_JBHULE010000019.1"/>
</dbReference>
<reference evidence="2" key="1">
    <citation type="journal article" date="2019" name="Int. J. Syst. Evol. Microbiol.">
        <title>The Global Catalogue of Microorganisms (GCM) 10K type strain sequencing project: providing services to taxonomists for standard genome sequencing and annotation.</title>
        <authorList>
            <consortium name="The Broad Institute Genomics Platform"/>
            <consortium name="The Broad Institute Genome Sequencing Center for Infectious Disease"/>
            <person name="Wu L."/>
            <person name="Ma J."/>
        </authorList>
    </citation>
    <scope>NUCLEOTIDE SEQUENCE [LARGE SCALE GENOMIC DNA]</scope>
    <source>
        <strain evidence="2">KCTC 52274</strain>
    </source>
</reference>
<organism evidence="1 2">
    <name type="scientific">Aquimarina rubra</name>
    <dbReference type="NCBI Taxonomy" id="1920033"/>
    <lineage>
        <taxon>Bacteria</taxon>
        <taxon>Pseudomonadati</taxon>
        <taxon>Bacteroidota</taxon>
        <taxon>Flavobacteriia</taxon>
        <taxon>Flavobacteriales</taxon>
        <taxon>Flavobacteriaceae</taxon>
        <taxon>Aquimarina</taxon>
    </lineage>
</organism>
<accession>A0ABW5LLJ4</accession>
<name>A0ABW5LLJ4_9FLAO</name>
<proteinExistence type="predicted"/>
<dbReference type="EMBL" id="JBHULE010000019">
    <property type="protein sequence ID" value="MFD2564644.1"/>
    <property type="molecule type" value="Genomic_DNA"/>
</dbReference>
<protein>
    <submittedName>
        <fullName evidence="1">DUF2851 family protein</fullName>
    </submittedName>
</protein>
<dbReference type="Proteomes" id="UP001597319">
    <property type="component" value="Unassembled WGS sequence"/>
</dbReference>
<gene>
    <name evidence="1" type="ORF">ACFSR1_18315</name>
</gene>
<keyword evidence="2" id="KW-1185">Reference proteome</keyword>